<dbReference type="AlphaFoldDB" id="M2QVZ9"/>
<evidence type="ECO:0008006" key="4">
    <source>
        <dbReference type="Google" id="ProtNLM"/>
    </source>
</evidence>
<organism evidence="2 3">
    <name type="scientific">Ceriporiopsis subvermispora (strain B)</name>
    <name type="common">White-rot fungus</name>
    <name type="synonym">Gelatoporia subvermispora</name>
    <dbReference type="NCBI Taxonomy" id="914234"/>
    <lineage>
        <taxon>Eukaryota</taxon>
        <taxon>Fungi</taxon>
        <taxon>Dikarya</taxon>
        <taxon>Basidiomycota</taxon>
        <taxon>Agaricomycotina</taxon>
        <taxon>Agaricomycetes</taxon>
        <taxon>Polyporales</taxon>
        <taxon>Gelatoporiaceae</taxon>
        <taxon>Gelatoporia</taxon>
    </lineage>
</organism>
<name>M2QVZ9_CERS8</name>
<dbReference type="OrthoDB" id="3260441at2759"/>
<sequence length="666" mass="76802">MDMPIDIFLEIASWSHPMTLIQLSRTSKGLRDMLMSKTARMVWRAALYNIPDLPPCAPDLAEPRYAALVFDKICLACSVDKATCVSYTARVRFCAACFRVNVVPGHRRFGSRFNDGRHSALSAGETIFSLVPRVVRESYMHIQRQNSSWDLYFLPELDFVDNKLSQLHGTADGSISVQEFIRTQKQLAQERYTYGLEVHKWENSSKLEQSRRQHDAQMGRTAQIEANLYELGYSTLDFPTDNPVWDNILNQPRQLTPRIWSQIKPKLIRMIDEAREDAIHEKLEERVEERCQQIKAHYDELLQTWADTESKDMMPTGMELCLLPPFQELARRNQAHGEISVEHFMDVFDSREGQHHLELYEIRVKKDLVTMLRKRNPNVASEQIANQDGEDGQDMDFTLDSALSRPDALFECVRHSCWRTVIVEARALDYRGIHAHWRSTHPNAPWGTDPETGETWPPAVITDKRKKTWRHNGIPAYIRPASAEIEVISPMLKIFGVRGPEYMDATMHRLDALVRAGQLICMCGNPCLPAPEQWSWIDMVRHVSDEQQWYKDMTSQRKPRVNLHDSLRNDHDLAGPPFLRYFSPEEAYDVRRQRTDRTSVPAQIPEGTAEATSDHEPSCKICLTSIKWPYRWGHLAKLRGSAAFIAYHMEAKHGQEYDPGSGLVEY</sequence>
<evidence type="ECO:0000256" key="1">
    <source>
        <dbReference type="SAM" id="MobiDB-lite"/>
    </source>
</evidence>
<accession>M2QVZ9</accession>
<feature type="region of interest" description="Disordered" evidence="1">
    <location>
        <begin position="592"/>
        <end position="614"/>
    </location>
</feature>
<dbReference type="STRING" id="914234.M2QVZ9"/>
<proteinExistence type="predicted"/>
<dbReference type="Proteomes" id="UP000016930">
    <property type="component" value="Unassembled WGS sequence"/>
</dbReference>
<reference evidence="2 3" key="1">
    <citation type="journal article" date="2012" name="Proc. Natl. Acad. Sci. U.S.A.">
        <title>Comparative genomics of Ceriporiopsis subvermispora and Phanerochaete chrysosporium provide insight into selective ligninolysis.</title>
        <authorList>
            <person name="Fernandez-Fueyo E."/>
            <person name="Ruiz-Duenas F.J."/>
            <person name="Ferreira P."/>
            <person name="Floudas D."/>
            <person name="Hibbett D.S."/>
            <person name="Canessa P."/>
            <person name="Larrondo L.F."/>
            <person name="James T.Y."/>
            <person name="Seelenfreund D."/>
            <person name="Lobos S."/>
            <person name="Polanco R."/>
            <person name="Tello M."/>
            <person name="Honda Y."/>
            <person name="Watanabe T."/>
            <person name="Watanabe T."/>
            <person name="Ryu J.S."/>
            <person name="Kubicek C.P."/>
            <person name="Schmoll M."/>
            <person name="Gaskell J."/>
            <person name="Hammel K.E."/>
            <person name="St John F.J."/>
            <person name="Vanden Wymelenberg A."/>
            <person name="Sabat G."/>
            <person name="Splinter BonDurant S."/>
            <person name="Syed K."/>
            <person name="Yadav J.S."/>
            <person name="Doddapaneni H."/>
            <person name="Subramanian V."/>
            <person name="Lavin J.L."/>
            <person name="Oguiza J.A."/>
            <person name="Perez G."/>
            <person name="Pisabarro A.G."/>
            <person name="Ramirez L."/>
            <person name="Santoyo F."/>
            <person name="Master E."/>
            <person name="Coutinho P.M."/>
            <person name="Henrissat B."/>
            <person name="Lombard V."/>
            <person name="Magnuson J.K."/>
            <person name="Kuees U."/>
            <person name="Hori C."/>
            <person name="Igarashi K."/>
            <person name="Samejima M."/>
            <person name="Held B.W."/>
            <person name="Barry K.W."/>
            <person name="LaButti K.M."/>
            <person name="Lapidus A."/>
            <person name="Lindquist E.A."/>
            <person name="Lucas S.M."/>
            <person name="Riley R."/>
            <person name="Salamov A.A."/>
            <person name="Hoffmeister D."/>
            <person name="Schwenk D."/>
            <person name="Hadar Y."/>
            <person name="Yarden O."/>
            <person name="de Vries R.P."/>
            <person name="Wiebenga A."/>
            <person name="Stenlid J."/>
            <person name="Eastwood D."/>
            <person name="Grigoriev I.V."/>
            <person name="Berka R.M."/>
            <person name="Blanchette R.A."/>
            <person name="Kersten P."/>
            <person name="Martinez A.T."/>
            <person name="Vicuna R."/>
            <person name="Cullen D."/>
        </authorList>
    </citation>
    <scope>NUCLEOTIDE SEQUENCE [LARGE SCALE GENOMIC DNA]</scope>
    <source>
        <strain evidence="2 3">B</strain>
    </source>
</reference>
<dbReference type="EMBL" id="KB445798">
    <property type="protein sequence ID" value="EMD36275.1"/>
    <property type="molecule type" value="Genomic_DNA"/>
</dbReference>
<evidence type="ECO:0000313" key="3">
    <source>
        <dbReference type="Proteomes" id="UP000016930"/>
    </source>
</evidence>
<protein>
    <recommendedName>
        <fullName evidence="4">F-box domain-containing protein</fullName>
    </recommendedName>
</protein>
<evidence type="ECO:0000313" key="2">
    <source>
        <dbReference type="EMBL" id="EMD36275.1"/>
    </source>
</evidence>
<keyword evidence="3" id="KW-1185">Reference proteome</keyword>
<gene>
    <name evidence="2" type="ORF">CERSUDRAFT_124209</name>
</gene>
<dbReference type="HOGENOM" id="CLU_399584_0_0_1"/>